<evidence type="ECO:0000313" key="4">
    <source>
        <dbReference type="EMBL" id="MCK9877528.1"/>
    </source>
</evidence>
<dbReference type="CDD" id="cd01142">
    <property type="entry name" value="TroA_e"/>
    <property type="match status" value="1"/>
</dbReference>
<dbReference type="Gene3D" id="3.40.50.1980">
    <property type="entry name" value="Nitrogenase molybdenum iron protein domain"/>
    <property type="match status" value="2"/>
</dbReference>
<feature type="compositionally biased region" description="Basic residues" evidence="2">
    <location>
        <begin position="20"/>
        <end position="30"/>
    </location>
</feature>
<evidence type="ECO:0000313" key="5">
    <source>
        <dbReference type="Proteomes" id="UP001201873"/>
    </source>
</evidence>
<feature type="domain" description="Fe/B12 periplasmic-binding" evidence="3">
    <location>
        <begin position="89"/>
        <end position="355"/>
    </location>
</feature>
<dbReference type="InterPro" id="IPR002491">
    <property type="entry name" value="ABC_transptr_periplasmic_BD"/>
</dbReference>
<dbReference type="InterPro" id="IPR050902">
    <property type="entry name" value="ABC_Transporter_SBP"/>
</dbReference>
<dbReference type="EMBL" id="JALKFT010000018">
    <property type="protein sequence ID" value="MCK9877528.1"/>
    <property type="molecule type" value="Genomic_DNA"/>
</dbReference>
<sequence>MSCTASRSGARAQSASGRSPRPRRGRGRRRGALVAAALTGVMALVAAGCGGSTDGASDGAQASPSTSATPHTVTDSTGAAVRVPGVVNRIADSWPAHNEVVQMLGGGDKIVATVLTPASVPWLYTISPKIRQAKTVFTTTTANTEELLKTRPDVLFNNAGTQVGSKTSQVGIPTLQLSFQTFDGLKKVVNTTADVLGPEAKAQAARYNTYLDGELAAVRARTTPIAADQRPKVLHIYSLNPLVVDGTNSIIDEWITAAGGRNAAEVKGNARQVTKEAVASWNPDVIILASSAFTGNDTGAQTLEKLTTDPFWSNQPAVRNHKAYINPTGGWHWDRYGIEEALQIQWAAKTLHPELFTDLDIVAETKSFFRDFLHFTLTDDQATRIVNAQDPA</sequence>
<dbReference type="PROSITE" id="PS50983">
    <property type="entry name" value="FE_B12_PBP"/>
    <property type="match status" value="1"/>
</dbReference>
<dbReference type="PANTHER" id="PTHR30535:SF34">
    <property type="entry name" value="MOLYBDATE-BINDING PROTEIN MOLA"/>
    <property type="match status" value="1"/>
</dbReference>
<keyword evidence="5" id="KW-1185">Reference proteome</keyword>
<protein>
    <submittedName>
        <fullName evidence="4">ABC transporter substrate-binding protein</fullName>
    </submittedName>
</protein>
<dbReference type="PANTHER" id="PTHR30535">
    <property type="entry name" value="VITAMIN B12-BINDING PROTEIN"/>
    <property type="match status" value="1"/>
</dbReference>
<name>A0ABT0K164_9ACTN</name>
<evidence type="ECO:0000256" key="1">
    <source>
        <dbReference type="ARBA" id="ARBA00008814"/>
    </source>
</evidence>
<accession>A0ABT0K164</accession>
<feature type="region of interest" description="Disordered" evidence="2">
    <location>
        <begin position="53"/>
        <end position="77"/>
    </location>
</feature>
<dbReference type="SUPFAM" id="SSF53807">
    <property type="entry name" value="Helical backbone' metal receptor"/>
    <property type="match status" value="1"/>
</dbReference>
<evidence type="ECO:0000256" key="2">
    <source>
        <dbReference type="SAM" id="MobiDB-lite"/>
    </source>
</evidence>
<dbReference type="Pfam" id="PF01497">
    <property type="entry name" value="Peripla_BP_2"/>
    <property type="match status" value="1"/>
</dbReference>
<gene>
    <name evidence="4" type="ORF">MXD59_17405</name>
</gene>
<organism evidence="4 5">
    <name type="scientific">Frankia umida</name>
    <dbReference type="NCBI Taxonomy" id="573489"/>
    <lineage>
        <taxon>Bacteria</taxon>
        <taxon>Bacillati</taxon>
        <taxon>Actinomycetota</taxon>
        <taxon>Actinomycetes</taxon>
        <taxon>Frankiales</taxon>
        <taxon>Frankiaceae</taxon>
        <taxon>Frankia</taxon>
    </lineage>
</organism>
<proteinExistence type="inferred from homology"/>
<feature type="compositionally biased region" description="Low complexity" evidence="2">
    <location>
        <begin position="1"/>
        <end position="19"/>
    </location>
</feature>
<comment type="similarity">
    <text evidence="1">Belongs to the bacterial solute-binding protein 8 family.</text>
</comment>
<dbReference type="Proteomes" id="UP001201873">
    <property type="component" value="Unassembled WGS sequence"/>
</dbReference>
<feature type="compositionally biased region" description="Polar residues" evidence="2">
    <location>
        <begin position="60"/>
        <end position="77"/>
    </location>
</feature>
<comment type="caution">
    <text evidence="4">The sequence shown here is derived from an EMBL/GenBank/DDBJ whole genome shotgun (WGS) entry which is preliminary data.</text>
</comment>
<evidence type="ECO:0000259" key="3">
    <source>
        <dbReference type="PROSITE" id="PS50983"/>
    </source>
</evidence>
<reference evidence="4 5" key="1">
    <citation type="submission" date="2022-04" db="EMBL/GenBank/DDBJ databases">
        <title>Genome diversity in the genus Frankia.</title>
        <authorList>
            <person name="Carlos-Shanley C."/>
            <person name="Hahn D."/>
        </authorList>
    </citation>
    <scope>NUCLEOTIDE SEQUENCE [LARGE SCALE GENOMIC DNA]</scope>
    <source>
        <strain evidence="4 5">Ag45/Mut15</strain>
    </source>
</reference>
<feature type="region of interest" description="Disordered" evidence="2">
    <location>
        <begin position="1"/>
        <end position="30"/>
    </location>
</feature>